<keyword evidence="8" id="KW-1185">Reference proteome</keyword>
<feature type="domain" description="EamA" evidence="6">
    <location>
        <begin position="152"/>
        <end position="288"/>
    </location>
</feature>
<dbReference type="PANTHER" id="PTHR32322:SF2">
    <property type="entry name" value="EAMA DOMAIN-CONTAINING PROTEIN"/>
    <property type="match status" value="1"/>
</dbReference>
<protein>
    <submittedName>
        <fullName evidence="7">DMT family transporter</fullName>
    </submittedName>
</protein>
<sequence length="314" mass="32370">MRHRTSFVFVLLAAVWGTAFVATDVGLDALPPALFAAVRFDAAAALLFGLALLRGDRLRPASRAEWLPVLTGGALCIGAHHALLFSGQVHVDGAVAAVLLGLIPVVTPALTRLTDAAERLSPIGAAGVLLGFAGVVVIADPDPANLLSSNFLGVGLVLASAVAFALGAVLTHDSRSDLPFVSTQAWMMLVGAALLHATSAALPRESFAAAEWTPSAVAALLYLAVVAGAGGFVLYFWLLDRVGPVEVSLLEYVIPVFAAVAGWGLRGTALDATTVAGFAVIFVGFLLVKRADVRRALGRYGRVGGDATTPRDAD</sequence>
<keyword evidence="2 5" id="KW-0812">Transmembrane</keyword>
<comment type="caution">
    <text evidence="7">The sequence shown here is derived from an EMBL/GenBank/DDBJ whole genome shotgun (WGS) entry which is preliminary data.</text>
</comment>
<feature type="transmembrane region" description="Helical" evidence="5">
    <location>
        <begin position="217"/>
        <end position="237"/>
    </location>
</feature>
<keyword evidence="3 5" id="KW-1133">Transmembrane helix</keyword>
<reference evidence="7 8" key="1">
    <citation type="submission" date="2022-06" db="EMBL/GenBank/DDBJ databases">
        <title>Halogeometricum sp. a new haloarchaeum isolate from saline soil.</title>
        <authorList>
            <person name="Strakova D."/>
            <person name="Galisteo C."/>
            <person name="Sanchez-Porro C."/>
            <person name="Ventosa A."/>
        </authorList>
    </citation>
    <scope>NUCLEOTIDE SEQUENCE [LARGE SCALE GENOMIC DNA]</scope>
    <source>
        <strain evidence="8">S3BR25-2</strain>
    </source>
</reference>
<feature type="transmembrane region" description="Helical" evidence="5">
    <location>
        <begin position="151"/>
        <end position="171"/>
    </location>
</feature>
<dbReference type="InterPro" id="IPR037185">
    <property type="entry name" value="EmrE-like"/>
</dbReference>
<dbReference type="Proteomes" id="UP001254813">
    <property type="component" value="Unassembled WGS sequence"/>
</dbReference>
<name>A0ABU2G576_9EURY</name>
<proteinExistence type="predicted"/>
<evidence type="ECO:0000313" key="7">
    <source>
        <dbReference type="EMBL" id="MDS0295945.1"/>
    </source>
</evidence>
<dbReference type="EMBL" id="JAMQOQ010000005">
    <property type="protein sequence ID" value="MDS0295945.1"/>
    <property type="molecule type" value="Genomic_DNA"/>
</dbReference>
<dbReference type="Pfam" id="PF00892">
    <property type="entry name" value="EamA"/>
    <property type="match status" value="2"/>
</dbReference>
<accession>A0ABU2G576</accession>
<dbReference type="InterPro" id="IPR050638">
    <property type="entry name" value="AA-Vitamin_Transporters"/>
</dbReference>
<evidence type="ECO:0000259" key="6">
    <source>
        <dbReference type="Pfam" id="PF00892"/>
    </source>
</evidence>
<feature type="transmembrane region" description="Helical" evidence="5">
    <location>
        <begin position="249"/>
        <end position="266"/>
    </location>
</feature>
<feature type="transmembrane region" description="Helical" evidence="5">
    <location>
        <begin position="272"/>
        <end position="288"/>
    </location>
</feature>
<feature type="domain" description="EamA" evidence="6">
    <location>
        <begin position="8"/>
        <end position="138"/>
    </location>
</feature>
<evidence type="ECO:0000313" key="8">
    <source>
        <dbReference type="Proteomes" id="UP001254813"/>
    </source>
</evidence>
<gene>
    <name evidence="7" type="ORF">NDI79_17365</name>
</gene>
<feature type="transmembrane region" description="Helical" evidence="5">
    <location>
        <begin position="65"/>
        <end position="87"/>
    </location>
</feature>
<feature type="transmembrane region" description="Helical" evidence="5">
    <location>
        <begin position="93"/>
        <end position="113"/>
    </location>
</feature>
<evidence type="ECO:0000256" key="3">
    <source>
        <dbReference type="ARBA" id="ARBA00022989"/>
    </source>
</evidence>
<organism evidence="7 8">
    <name type="scientific">Halogeometricum luteum</name>
    <dbReference type="NCBI Taxonomy" id="2950537"/>
    <lineage>
        <taxon>Archaea</taxon>
        <taxon>Methanobacteriati</taxon>
        <taxon>Methanobacteriota</taxon>
        <taxon>Stenosarchaea group</taxon>
        <taxon>Halobacteria</taxon>
        <taxon>Halobacteriales</taxon>
        <taxon>Haloferacaceae</taxon>
        <taxon>Halogeometricum</taxon>
    </lineage>
</organism>
<dbReference type="RefSeq" id="WP_310929924.1">
    <property type="nucleotide sequence ID" value="NZ_JAMQOQ010000005.1"/>
</dbReference>
<evidence type="ECO:0000256" key="1">
    <source>
        <dbReference type="ARBA" id="ARBA00004141"/>
    </source>
</evidence>
<evidence type="ECO:0000256" key="4">
    <source>
        <dbReference type="ARBA" id="ARBA00023136"/>
    </source>
</evidence>
<feature type="transmembrane region" description="Helical" evidence="5">
    <location>
        <begin position="32"/>
        <end position="53"/>
    </location>
</feature>
<evidence type="ECO:0000256" key="2">
    <source>
        <dbReference type="ARBA" id="ARBA00022692"/>
    </source>
</evidence>
<dbReference type="SUPFAM" id="SSF103481">
    <property type="entry name" value="Multidrug resistance efflux transporter EmrE"/>
    <property type="match status" value="2"/>
</dbReference>
<dbReference type="InterPro" id="IPR000620">
    <property type="entry name" value="EamA_dom"/>
</dbReference>
<evidence type="ECO:0000256" key="5">
    <source>
        <dbReference type="SAM" id="Phobius"/>
    </source>
</evidence>
<feature type="transmembrane region" description="Helical" evidence="5">
    <location>
        <begin position="178"/>
        <end position="197"/>
    </location>
</feature>
<keyword evidence="4 5" id="KW-0472">Membrane</keyword>
<comment type="subcellular location">
    <subcellularLocation>
        <location evidence="1">Membrane</location>
        <topology evidence="1">Multi-pass membrane protein</topology>
    </subcellularLocation>
</comment>
<feature type="transmembrane region" description="Helical" evidence="5">
    <location>
        <begin position="120"/>
        <end position="139"/>
    </location>
</feature>
<dbReference type="PANTHER" id="PTHR32322">
    <property type="entry name" value="INNER MEMBRANE TRANSPORTER"/>
    <property type="match status" value="1"/>
</dbReference>